<feature type="non-terminal residue" evidence="1">
    <location>
        <position position="1"/>
    </location>
</feature>
<gene>
    <name evidence="1" type="ORF">PFISCL1PPCAC_7659</name>
</gene>
<sequence>EYRAAMELSTKGVQPENSLKPSNALLFKVHRNGVAENDKNRRRIDGFEWKMESSKIVDYYGKERIYVEIRCLKSEECSNWYADAIIHIIIVNFKNRGQSKSMKHSIRFNHSRSVMATSIHWQADTNIINFEDFYLNDEMHIVASVRVTSIHGD</sequence>
<dbReference type="Proteomes" id="UP001432322">
    <property type="component" value="Unassembled WGS sequence"/>
</dbReference>
<proteinExistence type="predicted"/>
<evidence type="ECO:0000313" key="2">
    <source>
        <dbReference type="Proteomes" id="UP001432322"/>
    </source>
</evidence>
<feature type="non-terminal residue" evidence="1">
    <location>
        <position position="153"/>
    </location>
</feature>
<reference evidence="1" key="1">
    <citation type="submission" date="2023-10" db="EMBL/GenBank/DDBJ databases">
        <title>Genome assembly of Pristionchus species.</title>
        <authorList>
            <person name="Yoshida K."/>
            <person name="Sommer R.J."/>
        </authorList>
    </citation>
    <scope>NUCLEOTIDE SEQUENCE</scope>
    <source>
        <strain evidence="1">RS5133</strain>
    </source>
</reference>
<accession>A0AAV5VDX8</accession>
<evidence type="ECO:0000313" key="1">
    <source>
        <dbReference type="EMBL" id="GMT16362.1"/>
    </source>
</evidence>
<name>A0AAV5VDX8_9BILA</name>
<dbReference type="AlphaFoldDB" id="A0AAV5VDX8"/>
<comment type="caution">
    <text evidence="1">The sequence shown here is derived from an EMBL/GenBank/DDBJ whole genome shotgun (WGS) entry which is preliminary data.</text>
</comment>
<organism evidence="1 2">
    <name type="scientific">Pristionchus fissidentatus</name>
    <dbReference type="NCBI Taxonomy" id="1538716"/>
    <lineage>
        <taxon>Eukaryota</taxon>
        <taxon>Metazoa</taxon>
        <taxon>Ecdysozoa</taxon>
        <taxon>Nematoda</taxon>
        <taxon>Chromadorea</taxon>
        <taxon>Rhabditida</taxon>
        <taxon>Rhabditina</taxon>
        <taxon>Diplogasteromorpha</taxon>
        <taxon>Diplogasteroidea</taxon>
        <taxon>Neodiplogasteridae</taxon>
        <taxon>Pristionchus</taxon>
    </lineage>
</organism>
<dbReference type="EMBL" id="BTSY01000002">
    <property type="protein sequence ID" value="GMT16362.1"/>
    <property type="molecule type" value="Genomic_DNA"/>
</dbReference>
<keyword evidence="2" id="KW-1185">Reference proteome</keyword>
<evidence type="ECO:0008006" key="3">
    <source>
        <dbReference type="Google" id="ProtNLM"/>
    </source>
</evidence>
<protein>
    <recommendedName>
        <fullName evidence="3">MATH domain-containing protein</fullName>
    </recommendedName>
</protein>